<dbReference type="Pfam" id="PF13966">
    <property type="entry name" value="zf-RVT"/>
    <property type="match status" value="1"/>
</dbReference>
<dbReference type="Pfam" id="PF00078">
    <property type="entry name" value="RVT_1"/>
    <property type="match status" value="1"/>
</dbReference>
<dbReference type="PROSITE" id="PS50878">
    <property type="entry name" value="RT_POL"/>
    <property type="match status" value="1"/>
</dbReference>
<dbReference type="InterPro" id="IPR036691">
    <property type="entry name" value="Endo/exonu/phosph_ase_sf"/>
</dbReference>
<dbReference type="InterPro" id="IPR026960">
    <property type="entry name" value="RVT-Znf"/>
</dbReference>
<dbReference type="PANTHER" id="PTHR33116:SF84">
    <property type="entry name" value="RNA-DIRECTED DNA POLYMERASE"/>
    <property type="match status" value="1"/>
</dbReference>
<dbReference type="Gene3D" id="3.60.10.10">
    <property type="entry name" value="Endonuclease/exonuclease/phosphatase"/>
    <property type="match status" value="1"/>
</dbReference>
<dbReference type="SUPFAM" id="SSF56219">
    <property type="entry name" value="DNase I-like"/>
    <property type="match status" value="1"/>
</dbReference>
<evidence type="ECO:0000259" key="1">
    <source>
        <dbReference type="PROSITE" id="PS50878"/>
    </source>
</evidence>
<sequence>MIIASWNIRGLNQASKQNSIANFARVNKVRIFCLLETKMSSLTFDNFVNYRFNAWMYVTNFDKLSGGRMAIIWDPHFVDAVVLQVDKQHIHVRFTCRVTQLSFYVTFIYALYTIVQRRELWEHVTVLSQNILAPWVVLGDFNCVGAPNERMGSAPPSAYAMKHLNDMKMQSNLLDAPSTGELYTWHRGATWAKLDRVLINSLWSMNNISCKAHFFEMECEFDHVASLVAIGAVNKGGSKPFKFFNMWLKHERFHDILESVWTRKVAGTAQFRLARKLKLLKQPLKQLNRDEFSHISARAKESKKDYKRIYQLALLAPLDDALNEEMVIARKRALFLKEAEEAYLKQKAKAVHILQSDRCTKYFHSIVKKRNAHNSIASLRLQDGSLTKSMEHVANEFIAFYKDLFSMKVPMMGYDPGVILSGNILDQTLVSDLISPVTDLDIKQALFDIGNDKAPGPDGYSSAFFKENWSKVGEDVCEAVREFFDTGTLLKQVNHTVVALIPKTNHSPTVSDFRPISCTNVTYKIITKILSSRLGPLLSSIINPAQGAFVDGRLMSDNIFLAQELVKGYTRKRPSPRCMIKIDLRKAYDTISWEFLERVLLDIGIPELFVRWIMECVSTSSFSISINGSLHGWFEGKRGLRQGDPMSPLLFVICLEYFSRLIERRTLDPTFRYHPLCSKLKITHLAYADDLMLFSKGNYASIKILVEALNDYGLASGLMVNQDKSNIFLGGNMESRIPYILERVGFQQGSFPVRYLGIPLAPLSISVAQFSPLIDKVTDYLDAWNSKTLSYAGKVELITSVLHGVQAFWMGIFPIPRAIIDRITSLCRMFLWGNKHAKVAWSDVCLPKNEGGLGIRDAKVWNCALLSRTLWNIHAKKDSLWVKWMNEVYLFGRDVWTFVPHTKDSRLIKTIGTVRDLLISKFPSLDMAVIHMGKMSQNGKLSSSKIYDLLRIKGTIHPWMSFIWKSYIPPKFSFITWLAFRGRLATYDCLGFLDVVNVCHFCKGGPETVSHLYFECVFTGQVWNLIRDWLGLTRQMTTLSSAVKWMKKEQTGANVKAKAVRLSFCYTVYWIWRMRNMICFEKAKIMVTDMVKHIKFMVYKVLYYMYPIDRITF</sequence>
<organism evidence="2 3">
    <name type="scientific">Cuscuta europaea</name>
    <name type="common">European dodder</name>
    <dbReference type="NCBI Taxonomy" id="41803"/>
    <lineage>
        <taxon>Eukaryota</taxon>
        <taxon>Viridiplantae</taxon>
        <taxon>Streptophyta</taxon>
        <taxon>Embryophyta</taxon>
        <taxon>Tracheophyta</taxon>
        <taxon>Spermatophyta</taxon>
        <taxon>Magnoliopsida</taxon>
        <taxon>eudicotyledons</taxon>
        <taxon>Gunneridae</taxon>
        <taxon>Pentapetalae</taxon>
        <taxon>asterids</taxon>
        <taxon>lamiids</taxon>
        <taxon>Solanales</taxon>
        <taxon>Convolvulaceae</taxon>
        <taxon>Cuscuteae</taxon>
        <taxon>Cuscuta</taxon>
        <taxon>Cuscuta subgen. Cuscuta</taxon>
    </lineage>
</organism>
<dbReference type="OrthoDB" id="1747049at2759"/>
<dbReference type="EMBL" id="CAMAPE010000030">
    <property type="protein sequence ID" value="CAH9093041.1"/>
    <property type="molecule type" value="Genomic_DNA"/>
</dbReference>
<dbReference type="Proteomes" id="UP001152484">
    <property type="component" value="Unassembled WGS sequence"/>
</dbReference>
<proteinExistence type="predicted"/>
<dbReference type="AlphaFoldDB" id="A0A9P0ZBP8"/>
<protein>
    <recommendedName>
        <fullName evidence="1">Reverse transcriptase domain-containing protein</fullName>
    </recommendedName>
</protein>
<evidence type="ECO:0000313" key="2">
    <source>
        <dbReference type="EMBL" id="CAH9093041.1"/>
    </source>
</evidence>
<reference evidence="2" key="1">
    <citation type="submission" date="2022-07" db="EMBL/GenBank/DDBJ databases">
        <authorList>
            <person name="Macas J."/>
            <person name="Novak P."/>
            <person name="Neumann P."/>
        </authorList>
    </citation>
    <scope>NUCLEOTIDE SEQUENCE</scope>
</reference>
<accession>A0A9P0ZBP8</accession>
<name>A0A9P0ZBP8_CUSEU</name>
<dbReference type="CDD" id="cd01650">
    <property type="entry name" value="RT_nLTR_like"/>
    <property type="match status" value="1"/>
</dbReference>
<dbReference type="SUPFAM" id="SSF56672">
    <property type="entry name" value="DNA/RNA polymerases"/>
    <property type="match status" value="1"/>
</dbReference>
<dbReference type="InterPro" id="IPR005135">
    <property type="entry name" value="Endo/exonuclease/phosphatase"/>
</dbReference>
<dbReference type="InterPro" id="IPR000477">
    <property type="entry name" value="RT_dom"/>
</dbReference>
<dbReference type="Pfam" id="PF03372">
    <property type="entry name" value="Exo_endo_phos"/>
    <property type="match status" value="1"/>
</dbReference>
<keyword evidence="3" id="KW-1185">Reference proteome</keyword>
<dbReference type="InterPro" id="IPR043502">
    <property type="entry name" value="DNA/RNA_pol_sf"/>
</dbReference>
<dbReference type="PANTHER" id="PTHR33116">
    <property type="entry name" value="REVERSE TRANSCRIPTASE ZINC-BINDING DOMAIN-CONTAINING PROTEIN-RELATED-RELATED"/>
    <property type="match status" value="1"/>
</dbReference>
<dbReference type="GO" id="GO:0003824">
    <property type="term" value="F:catalytic activity"/>
    <property type="evidence" value="ECO:0007669"/>
    <property type="project" value="InterPro"/>
</dbReference>
<feature type="domain" description="Reverse transcriptase" evidence="1">
    <location>
        <begin position="482"/>
        <end position="760"/>
    </location>
</feature>
<gene>
    <name evidence="2" type="ORF">CEURO_LOCUS12191</name>
</gene>
<comment type="caution">
    <text evidence="2">The sequence shown here is derived from an EMBL/GenBank/DDBJ whole genome shotgun (WGS) entry which is preliminary data.</text>
</comment>
<evidence type="ECO:0000313" key="3">
    <source>
        <dbReference type="Proteomes" id="UP001152484"/>
    </source>
</evidence>